<dbReference type="EMBL" id="PIOC01000017">
    <property type="protein sequence ID" value="RDW18218.1"/>
    <property type="molecule type" value="Genomic_DNA"/>
</dbReference>
<evidence type="ECO:0000313" key="2">
    <source>
        <dbReference type="EMBL" id="RDW18218.1"/>
    </source>
</evidence>
<protein>
    <submittedName>
        <fullName evidence="2">Esterase</fullName>
    </submittedName>
</protein>
<dbReference type="PANTHER" id="PTHR14209:SF19">
    <property type="entry name" value="ISOAMYL ACETATE-HYDROLYZING ESTERASE 1 HOMOLOG"/>
    <property type="match status" value="1"/>
</dbReference>
<dbReference type="Gene3D" id="3.40.50.1110">
    <property type="entry name" value="SGNH hydrolase"/>
    <property type="match status" value="1"/>
</dbReference>
<evidence type="ECO:0000259" key="1">
    <source>
        <dbReference type="Pfam" id="PF13472"/>
    </source>
</evidence>
<dbReference type="InterPro" id="IPR013830">
    <property type="entry name" value="SGNH_hydro"/>
</dbReference>
<sequence>MVKIVCFGDSITARKEGFSNPMLTAKLENQLDNVTIINAGVSGNNTNDALSRIESDVMKHHPDLVTVLFGANDAAFHKLIDLEIYKSNLYKIVALLNPKSTILISPAPVDEKVQFARTNEVLSHYASTVKQVAEDTGSQSIDFFAEMIALKDYPKKLKGIKNDGLHFGEEGYDFLVRLIVCKINEII</sequence>
<dbReference type="Pfam" id="PF13472">
    <property type="entry name" value="Lipase_GDSL_2"/>
    <property type="match status" value="1"/>
</dbReference>
<reference evidence="3" key="1">
    <citation type="submission" date="2017-11" db="EMBL/GenBank/DDBJ databases">
        <authorList>
            <person name="Zhu W."/>
        </authorList>
    </citation>
    <scope>NUCLEOTIDE SEQUENCE [LARGE SCALE GENOMIC DNA]</scope>
    <source>
        <strain evidence="3">CAU 1183</strain>
    </source>
</reference>
<dbReference type="RefSeq" id="WP_115773399.1">
    <property type="nucleotide sequence ID" value="NZ_PIOC01000017.1"/>
</dbReference>
<dbReference type="Proteomes" id="UP000257143">
    <property type="component" value="Unassembled WGS sequence"/>
</dbReference>
<dbReference type="PANTHER" id="PTHR14209">
    <property type="entry name" value="ISOAMYL ACETATE-HYDROLYZING ESTERASE 1"/>
    <property type="match status" value="1"/>
</dbReference>
<dbReference type="InterPro" id="IPR036514">
    <property type="entry name" value="SGNH_hydro_sf"/>
</dbReference>
<gene>
    <name evidence="2" type="ORF">CWR48_11570</name>
</gene>
<evidence type="ECO:0000313" key="3">
    <source>
        <dbReference type="Proteomes" id="UP000257143"/>
    </source>
</evidence>
<comment type="caution">
    <text evidence="2">The sequence shown here is derived from an EMBL/GenBank/DDBJ whole genome shotgun (WGS) entry which is preliminary data.</text>
</comment>
<dbReference type="OrthoDB" id="388542at2"/>
<feature type="domain" description="SGNH hydrolase-type esterase" evidence="1">
    <location>
        <begin position="6"/>
        <end position="173"/>
    </location>
</feature>
<dbReference type="SUPFAM" id="SSF52266">
    <property type="entry name" value="SGNH hydrolase"/>
    <property type="match status" value="1"/>
</dbReference>
<dbReference type="InterPro" id="IPR045136">
    <property type="entry name" value="Iah1-like"/>
</dbReference>
<organism evidence="2 3">
    <name type="scientific">Oceanobacillus arenosus</name>
    <dbReference type="NCBI Taxonomy" id="1229153"/>
    <lineage>
        <taxon>Bacteria</taxon>
        <taxon>Bacillati</taxon>
        <taxon>Bacillota</taxon>
        <taxon>Bacilli</taxon>
        <taxon>Bacillales</taxon>
        <taxon>Bacillaceae</taxon>
        <taxon>Oceanobacillus</taxon>
    </lineage>
</organism>
<dbReference type="AlphaFoldDB" id="A0A3D8PSJ0"/>
<keyword evidence="3" id="KW-1185">Reference proteome</keyword>
<name>A0A3D8PSJ0_9BACI</name>
<proteinExistence type="predicted"/>
<accession>A0A3D8PSJ0</accession>